<gene>
    <name evidence="1" type="ORF">g.1641</name>
</gene>
<organism evidence="1">
    <name type="scientific">Clastoptera arizonana</name>
    <name type="common">Arizona spittle bug</name>
    <dbReference type="NCBI Taxonomy" id="38151"/>
    <lineage>
        <taxon>Eukaryota</taxon>
        <taxon>Metazoa</taxon>
        <taxon>Ecdysozoa</taxon>
        <taxon>Arthropoda</taxon>
        <taxon>Hexapoda</taxon>
        <taxon>Insecta</taxon>
        <taxon>Pterygota</taxon>
        <taxon>Neoptera</taxon>
        <taxon>Paraneoptera</taxon>
        <taxon>Hemiptera</taxon>
        <taxon>Auchenorrhyncha</taxon>
        <taxon>Cercopoidea</taxon>
        <taxon>Clastopteridae</taxon>
        <taxon>Clastoptera</taxon>
    </lineage>
</organism>
<name>A0A1B6C8L7_9HEMI</name>
<reference evidence="1" key="1">
    <citation type="submission" date="2015-12" db="EMBL/GenBank/DDBJ databases">
        <title>De novo transcriptome assembly of four potential Pierce s Disease insect vectors from Arizona vineyards.</title>
        <authorList>
            <person name="Tassone E.E."/>
        </authorList>
    </citation>
    <scope>NUCLEOTIDE SEQUENCE</scope>
</reference>
<sequence>LLATNSAISPQEYPLSAGDISKVNTTQRIVLLVVFDLHSSSIILRWSGPKWLTQPSSDWPNASFAPHIVDLTLMKEMKITPLSVLVAIPQEDDLFHKFFSRTKLIQVTVYVLRFPNILKHSSMSKATLSYREFQHSSNVVVECVKIIAFSEDLSLL</sequence>
<dbReference type="AlphaFoldDB" id="A0A1B6C8L7"/>
<evidence type="ECO:0000313" key="1">
    <source>
        <dbReference type="EMBL" id="JAS09774.1"/>
    </source>
</evidence>
<dbReference type="EMBL" id="GEDC01027524">
    <property type="protein sequence ID" value="JAS09774.1"/>
    <property type="molecule type" value="Transcribed_RNA"/>
</dbReference>
<accession>A0A1B6C8L7</accession>
<feature type="non-terminal residue" evidence="1">
    <location>
        <position position="1"/>
    </location>
</feature>
<protein>
    <submittedName>
        <fullName evidence="1">Uncharacterized protein</fullName>
    </submittedName>
</protein>
<proteinExistence type="predicted"/>